<gene>
    <name evidence="2" type="ORF">LMV7_p00460</name>
</gene>
<proteinExistence type="predicted"/>
<keyword evidence="1" id="KW-0472">Membrane</keyword>
<organism evidence="2">
    <name type="scientific">Micrococcus sp. V7</name>
    <dbReference type="NCBI Taxonomy" id="404582"/>
    <lineage>
        <taxon>Bacteria</taxon>
        <taxon>Bacillati</taxon>
        <taxon>Actinomycetota</taxon>
        <taxon>Actinomycetes</taxon>
        <taxon>Micrococcales</taxon>
        <taxon>Micrococcaceae</taxon>
        <taxon>Micrococcus</taxon>
    </lineage>
</organism>
<name>U5NVV1_9MICC</name>
<feature type="transmembrane region" description="Helical" evidence="1">
    <location>
        <begin position="61"/>
        <end position="83"/>
    </location>
</feature>
<dbReference type="AlphaFoldDB" id="U5NVV1"/>
<keyword evidence="1" id="KW-0812">Transmembrane</keyword>
<dbReference type="RefSeq" id="WP_023190103.1">
    <property type="nucleotide sequence ID" value="NC_022599.1"/>
</dbReference>
<protein>
    <submittedName>
        <fullName evidence="2">Uncharacterized protein</fullName>
    </submittedName>
</protein>
<reference evidence="2" key="1">
    <citation type="journal article" date="2013" name="Genome Announc.">
        <title>First complete sequence of a giant linear plasmid from a micrococcus strain isolated from an extremely high-altitude lake.</title>
        <authorList>
            <person name="Dib J.R."/>
            <person name="Schuldes J."/>
            <person name="Thurmer A."/>
            <person name="Farias M.E."/>
            <person name="Daniel R."/>
            <person name="Meinhardt F."/>
        </authorList>
    </citation>
    <scope>NUCLEOTIDE SEQUENCE</scope>
    <source>
        <strain evidence="2">V7</strain>
        <plasmid evidence="2">pLMV7</plasmid>
    </source>
</reference>
<keyword evidence="2" id="KW-0614">Plasmid</keyword>
<feature type="transmembrane region" description="Helical" evidence="1">
    <location>
        <begin position="27"/>
        <end position="49"/>
    </location>
</feature>
<sequence length="101" mass="10327">MNFTSNITSGLHDSMVIGNIFTEINRLVAQATSTVQVVVVLLGIIAALVIAAKGSWRINSIVIGVLVGGLLIWGAVAGVPWMADQAESTIGTAVITPALAG</sequence>
<accession>U5NVV1</accession>
<evidence type="ECO:0000256" key="1">
    <source>
        <dbReference type="SAM" id="Phobius"/>
    </source>
</evidence>
<geneLocation type="plasmid" evidence="2">
    <name>pLMV7</name>
</geneLocation>
<keyword evidence="1" id="KW-1133">Transmembrane helix</keyword>
<dbReference type="EMBL" id="KF577591">
    <property type="protein sequence ID" value="AGY35467.1"/>
    <property type="molecule type" value="Genomic_DNA"/>
</dbReference>
<evidence type="ECO:0000313" key="2">
    <source>
        <dbReference type="EMBL" id="AGY35467.1"/>
    </source>
</evidence>